<reference evidence="16" key="1">
    <citation type="submission" date="2025-08" db="UniProtKB">
        <authorList>
            <consortium name="Ensembl"/>
        </authorList>
    </citation>
    <scope>IDENTIFICATION</scope>
</reference>
<sequence length="342" mass="39617">MNVTYISLKGHVEIEKYRYFYFFMMLPVYILIVCSNCTIISLIVIHKNLHEPMYIFIAGLLTNSVLFSTNIYPKLLADFLSNEQIISYQACLFQIFVFYSLSGSEFLLLAAMSYDRYVSICKPLQYAIIMRKTIVFILLGLAWIVPVCHLVYPVVVFANLELCSFTLKGIFCNNSLTFLFCAGPKAALTFGLVIMFNIVILPMLFIIFTYVKILAVVYKSCREVRRKAAQTCLPHLLVLLNYSCLITYDIIIIRLESNFSKTTRFIITLQIIMYNPLCNPIIYGLKMTEIYKHLKKVFYKVRHDCLSRLVSVTIQARIYLDNFKTQRFLELQILISTSTVCI</sequence>
<evidence type="ECO:0000259" key="15">
    <source>
        <dbReference type="PROSITE" id="PS50262"/>
    </source>
</evidence>
<keyword evidence="10 13" id="KW-0675">Receptor</keyword>
<dbReference type="PANTHER" id="PTHR26451">
    <property type="entry name" value="G_PROTEIN_RECEP_F1_2 DOMAIN-CONTAINING PROTEIN"/>
    <property type="match status" value="1"/>
</dbReference>
<evidence type="ECO:0000313" key="17">
    <source>
        <dbReference type="Proteomes" id="UP000694383"/>
    </source>
</evidence>
<dbReference type="PANTHER" id="PTHR26451:SF847">
    <property type="entry name" value="ODORANT RECEPTOR-RELATED"/>
    <property type="match status" value="1"/>
</dbReference>
<feature type="transmembrane region" description="Helical" evidence="14">
    <location>
        <begin position="232"/>
        <end position="253"/>
    </location>
</feature>
<dbReference type="InterPro" id="IPR000276">
    <property type="entry name" value="GPCR_Rhodpsn"/>
</dbReference>
<protein>
    <recommendedName>
        <fullName evidence="14">Olfactory receptor</fullName>
    </recommendedName>
</protein>
<evidence type="ECO:0000256" key="7">
    <source>
        <dbReference type="ARBA" id="ARBA00023040"/>
    </source>
</evidence>
<dbReference type="InterPro" id="IPR000725">
    <property type="entry name" value="Olfact_rcpt"/>
</dbReference>
<evidence type="ECO:0000256" key="9">
    <source>
        <dbReference type="ARBA" id="ARBA00023157"/>
    </source>
</evidence>
<keyword evidence="2 14" id="KW-1003">Cell membrane</keyword>
<dbReference type="GeneTree" id="ENSGT01030000234640"/>
<feature type="transmembrane region" description="Helical" evidence="14">
    <location>
        <begin position="20"/>
        <end position="45"/>
    </location>
</feature>
<organism evidence="16 17">
    <name type="scientific">Oryzias sinensis</name>
    <name type="common">Chinese medaka</name>
    <dbReference type="NCBI Taxonomy" id="183150"/>
    <lineage>
        <taxon>Eukaryota</taxon>
        <taxon>Metazoa</taxon>
        <taxon>Chordata</taxon>
        <taxon>Craniata</taxon>
        <taxon>Vertebrata</taxon>
        <taxon>Euteleostomi</taxon>
        <taxon>Actinopterygii</taxon>
        <taxon>Neopterygii</taxon>
        <taxon>Teleostei</taxon>
        <taxon>Neoteleostei</taxon>
        <taxon>Acanthomorphata</taxon>
        <taxon>Ovalentaria</taxon>
        <taxon>Atherinomorphae</taxon>
        <taxon>Beloniformes</taxon>
        <taxon>Adrianichthyidae</taxon>
        <taxon>Oryziinae</taxon>
        <taxon>Oryzias</taxon>
    </lineage>
</organism>
<keyword evidence="7 13" id="KW-0297">G-protein coupled receptor</keyword>
<keyword evidence="17" id="KW-1185">Reference proteome</keyword>
<dbReference type="Ensembl" id="ENSOSIT00000020100.1">
    <property type="protein sequence ID" value="ENSOSIP00000019026.1"/>
    <property type="gene ID" value="ENSOSIG00000010279.1"/>
</dbReference>
<name>A0A8C7XV48_9TELE</name>
<comment type="subcellular location">
    <subcellularLocation>
        <location evidence="1 14">Cell membrane</location>
        <topology evidence="1 14">Multi-pass membrane protein</topology>
    </subcellularLocation>
</comment>
<dbReference type="GO" id="GO:0004930">
    <property type="term" value="F:G protein-coupled receptor activity"/>
    <property type="evidence" value="ECO:0007669"/>
    <property type="project" value="UniProtKB-KW"/>
</dbReference>
<reference evidence="16" key="2">
    <citation type="submission" date="2025-09" db="UniProtKB">
        <authorList>
            <consortium name="Ensembl"/>
        </authorList>
    </citation>
    <scope>IDENTIFICATION</scope>
</reference>
<evidence type="ECO:0000256" key="12">
    <source>
        <dbReference type="ARBA" id="ARBA00023224"/>
    </source>
</evidence>
<keyword evidence="11" id="KW-0325">Glycoprotein</keyword>
<feature type="transmembrane region" description="Helical" evidence="14">
    <location>
        <begin position="52"/>
        <end position="72"/>
    </location>
</feature>
<evidence type="ECO:0000256" key="14">
    <source>
        <dbReference type="RuleBase" id="RU363047"/>
    </source>
</evidence>
<evidence type="ECO:0000256" key="13">
    <source>
        <dbReference type="RuleBase" id="RU000688"/>
    </source>
</evidence>
<dbReference type="Pfam" id="PF13853">
    <property type="entry name" value="7tm_4"/>
    <property type="match status" value="1"/>
</dbReference>
<feature type="transmembrane region" description="Helical" evidence="14">
    <location>
        <begin position="186"/>
        <end position="211"/>
    </location>
</feature>
<evidence type="ECO:0000256" key="1">
    <source>
        <dbReference type="ARBA" id="ARBA00004651"/>
    </source>
</evidence>
<keyword evidence="8 14" id="KW-0472">Membrane</keyword>
<dbReference type="Gene3D" id="1.20.1070.10">
    <property type="entry name" value="Rhodopsin 7-helix transmembrane proteins"/>
    <property type="match status" value="1"/>
</dbReference>
<keyword evidence="6 14" id="KW-1133">Transmembrane helix</keyword>
<comment type="similarity">
    <text evidence="13">Belongs to the G-protein coupled receptor 1 family.</text>
</comment>
<accession>A0A8C7XV48</accession>
<feature type="transmembrane region" description="Helical" evidence="14">
    <location>
        <begin position="133"/>
        <end position="152"/>
    </location>
</feature>
<dbReference type="PROSITE" id="PS00237">
    <property type="entry name" value="G_PROTEIN_RECEP_F1_1"/>
    <property type="match status" value="1"/>
</dbReference>
<dbReference type="AlphaFoldDB" id="A0A8C7XV48"/>
<dbReference type="PRINTS" id="PR00237">
    <property type="entry name" value="GPCRRHODOPSN"/>
</dbReference>
<feature type="transmembrane region" description="Helical" evidence="14">
    <location>
        <begin position="92"/>
        <end position="112"/>
    </location>
</feature>
<feature type="transmembrane region" description="Helical" evidence="14">
    <location>
        <begin position="265"/>
        <end position="285"/>
    </location>
</feature>
<dbReference type="Proteomes" id="UP000694383">
    <property type="component" value="Unplaced"/>
</dbReference>
<dbReference type="GO" id="GO:0005886">
    <property type="term" value="C:plasma membrane"/>
    <property type="evidence" value="ECO:0007669"/>
    <property type="project" value="UniProtKB-SubCell"/>
</dbReference>
<evidence type="ECO:0000256" key="2">
    <source>
        <dbReference type="ARBA" id="ARBA00022475"/>
    </source>
</evidence>
<evidence type="ECO:0000256" key="5">
    <source>
        <dbReference type="ARBA" id="ARBA00022725"/>
    </source>
</evidence>
<evidence type="ECO:0000256" key="4">
    <source>
        <dbReference type="ARBA" id="ARBA00022692"/>
    </source>
</evidence>
<keyword evidence="9" id="KW-1015">Disulfide bond</keyword>
<evidence type="ECO:0000256" key="10">
    <source>
        <dbReference type="ARBA" id="ARBA00023170"/>
    </source>
</evidence>
<dbReference type="GO" id="GO:0005549">
    <property type="term" value="F:odorant binding"/>
    <property type="evidence" value="ECO:0007669"/>
    <property type="project" value="TreeGrafter"/>
</dbReference>
<dbReference type="FunFam" id="1.20.1070.10:FF:000024">
    <property type="entry name" value="Olfactory receptor"/>
    <property type="match status" value="1"/>
</dbReference>
<proteinExistence type="inferred from homology"/>
<evidence type="ECO:0000256" key="6">
    <source>
        <dbReference type="ARBA" id="ARBA00022989"/>
    </source>
</evidence>
<keyword evidence="5 14" id="KW-0552">Olfaction</keyword>
<keyword evidence="3 14" id="KW-0716">Sensory transduction</keyword>
<keyword evidence="4 13" id="KW-0812">Transmembrane</keyword>
<evidence type="ECO:0000256" key="8">
    <source>
        <dbReference type="ARBA" id="ARBA00023136"/>
    </source>
</evidence>
<evidence type="ECO:0000256" key="11">
    <source>
        <dbReference type="ARBA" id="ARBA00023180"/>
    </source>
</evidence>
<dbReference type="SUPFAM" id="SSF81321">
    <property type="entry name" value="Family A G protein-coupled receptor-like"/>
    <property type="match status" value="1"/>
</dbReference>
<dbReference type="PROSITE" id="PS50262">
    <property type="entry name" value="G_PROTEIN_RECEP_F1_2"/>
    <property type="match status" value="1"/>
</dbReference>
<dbReference type="GO" id="GO:0004984">
    <property type="term" value="F:olfactory receptor activity"/>
    <property type="evidence" value="ECO:0007669"/>
    <property type="project" value="InterPro"/>
</dbReference>
<dbReference type="PRINTS" id="PR00245">
    <property type="entry name" value="OLFACTORYR"/>
</dbReference>
<feature type="domain" description="G-protein coupled receptors family 1 profile" evidence="15">
    <location>
        <begin position="35"/>
        <end position="283"/>
    </location>
</feature>
<dbReference type="InterPro" id="IPR052921">
    <property type="entry name" value="GPCR1_Superfamily_Member"/>
</dbReference>
<evidence type="ECO:0000256" key="3">
    <source>
        <dbReference type="ARBA" id="ARBA00022606"/>
    </source>
</evidence>
<keyword evidence="12 13" id="KW-0807">Transducer</keyword>
<dbReference type="InterPro" id="IPR017452">
    <property type="entry name" value="GPCR_Rhodpsn_7TM"/>
</dbReference>
<evidence type="ECO:0000313" key="16">
    <source>
        <dbReference type="Ensembl" id="ENSOSIP00000019026.1"/>
    </source>
</evidence>